<evidence type="ECO:0000313" key="3">
    <source>
        <dbReference type="EMBL" id="EEB13651.1"/>
    </source>
</evidence>
<dbReference type="EMBL" id="DS235229">
    <property type="protein sequence ID" value="EEB13651.1"/>
    <property type="molecule type" value="Genomic_DNA"/>
</dbReference>
<feature type="chain" id="PRO_5014570126" evidence="2">
    <location>
        <begin position="19"/>
        <end position="211"/>
    </location>
</feature>
<sequence>MLLLLQILAFMTKGKVYDYNYDYSDFTIRPPQQSTTTKAPSTTTTKKSTTAKTTTTTTTTTTTSSGRGTSKLTKKTSSSSATTQQNYNFSQSTIYLDPQNNTVYFPPIYPSPNPLVQPVDQNVQEQVPVVPGPELYRNPPYNYLPIESYQNFPSGHFRRSTNPVKTDDLPKRNCSPGFFLDGHNRCKRIVGKSKPFRENPHPLPIGLRFGN</sequence>
<dbReference type="GeneID" id="8235044"/>
<dbReference type="HOGENOM" id="CLU_1306188_0_0_1"/>
<evidence type="ECO:0000256" key="1">
    <source>
        <dbReference type="SAM" id="MobiDB-lite"/>
    </source>
</evidence>
<reference evidence="4" key="3">
    <citation type="submission" date="2021-02" db="UniProtKB">
        <authorList>
            <consortium name="EnsemblMetazoa"/>
        </authorList>
    </citation>
    <scope>IDENTIFICATION</scope>
    <source>
        <strain evidence="4">USDA</strain>
    </source>
</reference>
<gene>
    <name evidence="4" type="primary">8235044</name>
    <name evidence="3" type="ORF">Phum_PHUM250830</name>
</gene>
<feature type="compositionally biased region" description="Low complexity" evidence="1">
    <location>
        <begin position="34"/>
        <end position="83"/>
    </location>
</feature>
<keyword evidence="5" id="KW-1185">Reference proteome</keyword>
<feature type="signal peptide" evidence="2">
    <location>
        <begin position="1"/>
        <end position="18"/>
    </location>
</feature>
<feature type="region of interest" description="Disordered" evidence="1">
    <location>
        <begin position="28"/>
        <end position="84"/>
    </location>
</feature>
<dbReference type="CTD" id="8235044"/>
<dbReference type="AlphaFoldDB" id="E0VJU5"/>
<protein>
    <submittedName>
        <fullName evidence="3 4">Uncharacterized protein</fullName>
    </submittedName>
</protein>
<dbReference type="Proteomes" id="UP000009046">
    <property type="component" value="Unassembled WGS sequence"/>
</dbReference>
<proteinExistence type="predicted"/>
<evidence type="ECO:0000313" key="5">
    <source>
        <dbReference type="Proteomes" id="UP000009046"/>
    </source>
</evidence>
<accession>E0VJU5</accession>
<evidence type="ECO:0000313" key="4">
    <source>
        <dbReference type="EnsemblMetazoa" id="PHUM250830-PA"/>
    </source>
</evidence>
<dbReference type="RefSeq" id="XP_002426389.1">
    <property type="nucleotide sequence ID" value="XM_002426344.1"/>
</dbReference>
<dbReference type="EMBL" id="AAZO01002908">
    <property type="status" value="NOT_ANNOTATED_CDS"/>
    <property type="molecule type" value="Genomic_DNA"/>
</dbReference>
<name>E0VJU5_PEDHC</name>
<organism>
    <name type="scientific">Pediculus humanus subsp. corporis</name>
    <name type="common">Body louse</name>
    <dbReference type="NCBI Taxonomy" id="121224"/>
    <lineage>
        <taxon>Eukaryota</taxon>
        <taxon>Metazoa</taxon>
        <taxon>Ecdysozoa</taxon>
        <taxon>Arthropoda</taxon>
        <taxon>Hexapoda</taxon>
        <taxon>Insecta</taxon>
        <taxon>Pterygota</taxon>
        <taxon>Neoptera</taxon>
        <taxon>Paraneoptera</taxon>
        <taxon>Psocodea</taxon>
        <taxon>Troctomorpha</taxon>
        <taxon>Phthiraptera</taxon>
        <taxon>Anoplura</taxon>
        <taxon>Pediculidae</taxon>
        <taxon>Pediculus</taxon>
    </lineage>
</organism>
<dbReference type="InParanoid" id="E0VJU5"/>
<dbReference type="EnsemblMetazoa" id="PHUM250830-RA">
    <property type="protein sequence ID" value="PHUM250830-PA"/>
    <property type="gene ID" value="PHUM250830"/>
</dbReference>
<evidence type="ECO:0000256" key="2">
    <source>
        <dbReference type="SAM" id="SignalP"/>
    </source>
</evidence>
<reference evidence="3" key="1">
    <citation type="submission" date="2007-04" db="EMBL/GenBank/DDBJ databases">
        <title>Annotation of Pediculus humanus corporis strain USDA.</title>
        <authorList>
            <person name="Kirkness E."/>
            <person name="Hannick L."/>
            <person name="Hass B."/>
            <person name="Bruggner R."/>
            <person name="Lawson D."/>
            <person name="Bidwell S."/>
            <person name="Joardar V."/>
            <person name="Caler E."/>
            <person name="Walenz B."/>
            <person name="Inman J."/>
            <person name="Schobel S."/>
            <person name="Galinsky K."/>
            <person name="Amedeo P."/>
            <person name="Strausberg R."/>
        </authorList>
    </citation>
    <scope>NUCLEOTIDE SEQUENCE</scope>
    <source>
        <strain evidence="3">USDA</strain>
    </source>
</reference>
<keyword evidence="2" id="KW-0732">Signal</keyword>
<dbReference type="KEGG" id="phu:Phum_PHUM250830"/>
<dbReference type="VEuPathDB" id="VectorBase:PHUM250830"/>
<reference evidence="3" key="2">
    <citation type="submission" date="2007-04" db="EMBL/GenBank/DDBJ databases">
        <title>The genome of the human body louse.</title>
        <authorList>
            <consortium name="The Human Body Louse Genome Consortium"/>
            <person name="Kirkness E."/>
            <person name="Walenz B."/>
            <person name="Hass B."/>
            <person name="Bruggner R."/>
            <person name="Strausberg R."/>
        </authorList>
    </citation>
    <scope>NUCLEOTIDE SEQUENCE</scope>
    <source>
        <strain evidence="3">USDA</strain>
    </source>
</reference>